<accession>A0ABD1RD13</accession>
<evidence type="ECO:0000256" key="2">
    <source>
        <dbReference type="ARBA" id="ARBA00022539"/>
    </source>
</evidence>
<feature type="domain" description="Peptidase C83" evidence="6">
    <location>
        <begin position="5"/>
        <end position="236"/>
    </location>
</feature>
<dbReference type="AlphaFoldDB" id="A0ABD1RD13"/>
<dbReference type="PROSITE" id="PS51443">
    <property type="entry name" value="PCS"/>
    <property type="match status" value="1"/>
</dbReference>
<evidence type="ECO:0000256" key="4">
    <source>
        <dbReference type="ARBA" id="ARBA00022723"/>
    </source>
</evidence>
<name>A0ABD1RD13_9LAMI</name>
<keyword evidence="5" id="KW-0012">Acyltransferase</keyword>
<comment type="caution">
    <text evidence="7">The sequence shown here is derived from an EMBL/GenBank/DDBJ whole genome shotgun (WGS) entry which is preliminary data.</text>
</comment>
<dbReference type="GO" id="GO:0046872">
    <property type="term" value="F:metal ion binding"/>
    <property type="evidence" value="ECO:0007669"/>
    <property type="project" value="UniProtKB-KW"/>
</dbReference>
<dbReference type="InterPro" id="IPR038156">
    <property type="entry name" value="PCS_N_sf"/>
</dbReference>
<dbReference type="Pfam" id="PF09328">
    <property type="entry name" value="Phytochelatin_C"/>
    <property type="match status" value="1"/>
</dbReference>
<dbReference type="Proteomes" id="UP001604336">
    <property type="component" value="Unassembled WGS sequence"/>
</dbReference>
<evidence type="ECO:0000259" key="6">
    <source>
        <dbReference type="PROSITE" id="PS51443"/>
    </source>
</evidence>
<dbReference type="Pfam" id="PF05023">
    <property type="entry name" value="Phytochelatin"/>
    <property type="match status" value="1"/>
</dbReference>
<keyword evidence="3" id="KW-0808">Transferase</keyword>
<gene>
    <name evidence="7" type="ORF">Adt_31077</name>
</gene>
<dbReference type="GO" id="GO:0016756">
    <property type="term" value="F:glutathione gamma-glutamylcysteinyltransferase activity"/>
    <property type="evidence" value="ECO:0007669"/>
    <property type="project" value="UniProtKB-EC"/>
</dbReference>
<reference evidence="8" key="1">
    <citation type="submission" date="2024-07" db="EMBL/GenBank/DDBJ databases">
        <title>Two chromosome-level genome assemblies of Korean endemic species Abeliophyllum distichum and Forsythia ovata (Oleaceae).</title>
        <authorList>
            <person name="Jang H."/>
        </authorList>
    </citation>
    <scope>NUCLEOTIDE SEQUENCE [LARGE SCALE GENOMIC DNA]</scope>
</reference>
<protein>
    <recommendedName>
        <fullName evidence="1">glutathione gamma-glutamylcysteinyltransferase</fullName>
        <ecNumber evidence="1">2.3.2.15</ecNumber>
    </recommendedName>
</protein>
<dbReference type="InterPro" id="IPR038765">
    <property type="entry name" value="Papain-like_cys_pep_sf"/>
</dbReference>
<evidence type="ECO:0000313" key="8">
    <source>
        <dbReference type="Proteomes" id="UP001604336"/>
    </source>
</evidence>
<dbReference type="InterPro" id="IPR040409">
    <property type="entry name" value="PCS-like"/>
</dbReference>
<dbReference type="Gene3D" id="3.90.70.30">
    <property type="entry name" value="Phytochelatin synthase, N-terminal domain"/>
    <property type="match status" value="1"/>
</dbReference>
<evidence type="ECO:0000256" key="1">
    <source>
        <dbReference type="ARBA" id="ARBA00012468"/>
    </source>
</evidence>
<dbReference type="PANTHER" id="PTHR33447">
    <property type="entry name" value="GLUTATHIONE GAMMA-GLUTAMYLCYSTEINYLTRANSFERASE"/>
    <property type="match status" value="1"/>
</dbReference>
<keyword evidence="2" id="KW-0104">Cadmium</keyword>
<evidence type="ECO:0000313" key="7">
    <source>
        <dbReference type="EMBL" id="KAL2486321.1"/>
    </source>
</evidence>
<dbReference type="GO" id="GO:0046938">
    <property type="term" value="P:phytochelatin biosynthetic process"/>
    <property type="evidence" value="ECO:0007669"/>
    <property type="project" value="UniProtKB-ARBA"/>
</dbReference>
<proteinExistence type="predicted"/>
<organism evidence="7 8">
    <name type="scientific">Abeliophyllum distichum</name>
    <dbReference type="NCBI Taxonomy" id="126358"/>
    <lineage>
        <taxon>Eukaryota</taxon>
        <taxon>Viridiplantae</taxon>
        <taxon>Streptophyta</taxon>
        <taxon>Embryophyta</taxon>
        <taxon>Tracheophyta</taxon>
        <taxon>Spermatophyta</taxon>
        <taxon>Magnoliopsida</taxon>
        <taxon>eudicotyledons</taxon>
        <taxon>Gunneridae</taxon>
        <taxon>Pentapetalae</taxon>
        <taxon>asterids</taxon>
        <taxon>lamiids</taxon>
        <taxon>Lamiales</taxon>
        <taxon>Oleaceae</taxon>
        <taxon>Forsythieae</taxon>
        <taxon>Abeliophyllum</taxon>
    </lineage>
</organism>
<dbReference type="EC" id="2.3.2.15" evidence="1"/>
<keyword evidence="8" id="KW-1185">Reference proteome</keyword>
<evidence type="ECO:0000256" key="5">
    <source>
        <dbReference type="ARBA" id="ARBA00023315"/>
    </source>
</evidence>
<evidence type="ECO:0000256" key="3">
    <source>
        <dbReference type="ARBA" id="ARBA00022679"/>
    </source>
</evidence>
<sequence length="701" mass="79165">MGKFGNQQEHGRMTCKKKNQRNSASRTFCQFQKKLFKEAIDNGTMEVFFKLISYFQTQSEPAYCGLASLSMVLNALAIDPGRNWKGPRRWFDESMLDCCEPLEKVKDKGISFGQVVCLAHCAEANVEAFCTNQSTIEEFRKYVISCSTSDDCHVISSYHRGAFNQTGTGHFSPIGGYHAGKDMALILDVARFKYPPHWVPLTLLWVPLTLLWTAMDTVIDASGLRRGNLQLADDENRRKHITGTRTMRQVKKVAQGLSCKHESWVRTAMYLMDDVPLLLSSNNVKDVKHVISTVFTSLPSEFAEFIKWVAEFRRQEDGGRSISQEEKGRLSIKDDVLKQVEETGLYKLVMDIISSEKNICQNKMTIGNQDGLPNIAASVCCQGAGFLAGKSGSLDRVCSRETGVRCYKDNGDKPVRVDSGNVINCCSTGSCSYSGMYPASDDVLTALLLALPSRTWTGIKDNDVLQEISSLVSLEGLPPLLKEEILQLRVQLLLPKLCKNNEVEDDLGMKLLLWIAVFYFGEFVRDNQRKWNWKRGDSHVMDELEIVTEISYKELYGKLLDVCNVDSSSHELEMRFLLPGDAMFVEPVHITLDKHVHWLALVNDKSNAIELGELEHEIETETLSFNNVQSQGNDYWQDLEILPENDVRLQTNNVNKVDENVDDYRDKMDISVDDQNVESPARNSKNTASIYYSGHEVVKDN</sequence>
<dbReference type="SUPFAM" id="SSF54001">
    <property type="entry name" value="Cysteine proteinases"/>
    <property type="match status" value="1"/>
</dbReference>
<keyword evidence="4" id="KW-0479">Metal-binding</keyword>
<dbReference type="InterPro" id="IPR015407">
    <property type="entry name" value="Phytochelatin_synthase_C"/>
</dbReference>
<dbReference type="PANTHER" id="PTHR33447:SF2">
    <property type="entry name" value="GLUTATHIONE GAMMA-GLUTAMYLCYSTEINYLTRANSFERASE"/>
    <property type="match status" value="1"/>
</dbReference>
<dbReference type="FunFam" id="3.90.70.30:FF:000001">
    <property type="entry name" value="Glutathione gamma-glutamylcysteinyltransferase 1"/>
    <property type="match status" value="1"/>
</dbReference>
<dbReference type="InterPro" id="IPR007719">
    <property type="entry name" value="PCS_N"/>
</dbReference>
<dbReference type="EMBL" id="JBFOLK010000009">
    <property type="protein sequence ID" value="KAL2486321.1"/>
    <property type="molecule type" value="Genomic_DNA"/>
</dbReference>